<comment type="caution">
    <text evidence="2">The sequence shown here is derived from an EMBL/GenBank/DDBJ whole genome shotgun (WGS) entry which is preliminary data.</text>
</comment>
<dbReference type="SUPFAM" id="SSF51338">
    <property type="entry name" value="Composite domain of metallo-dependent hydrolases"/>
    <property type="match status" value="1"/>
</dbReference>
<dbReference type="EMBL" id="VFOW01000001">
    <property type="protein sequence ID" value="TQL76182.1"/>
    <property type="molecule type" value="Genomic_DNA"/>
</dbReference>
<reference evidence="2 3" key="1">
    <citation type="submission" date="2019-06" db="EMBL/GenBank/DDBJ databases">
        <title>Sequencing the genomes of 1000 actinobacteria strains.</title>
        <authorList>
            <person name="Klenk H.-P."/>
        </authorList>
    </citation>
    <scope>NUCLEOTIDE SEQUENCE [LARGE SCALE GENOMIC DNA]</scope>
    <source>
        <strain evidence="2 3">DSM 45928</strain>
    </source>
</reference>
<accession>A0A543AUC5</accession>
<dbReference type="InterPro" id="IPR006680">
    <property type="entry name" value="Amidohydro-rel"/>
</dbReference>
<dbReference type="InterPro" id="IPR051781">
    <property type="entry name" value="Metallo-dep_Hydrolase"/>
</dbReference>
<dbReference type="GO" id="GO:0016810">
    <property type="term" value="F:hydrolase activity, acting on carbon-nitrogen (but not peptide) bonds"/>
    <property type="evidence" value="ECO:0007669"/>
    <property type="project" value="InterPro"/>
</dbReference>
<feature type="domain" description="Amidohydrolase-related" evidence="1">
    <location>
        <begin position="65"/>
        <end position="389"/>
    </location>
</feature>
<dbReference type="OrthoDB" id="3189065at2"/>
<protein>
    <submittedName>
        <fullName evidence="2">Imidazolonepropionase-like amidohydrolase</fullName>
    </submittedName>
</protein>
<dbReference type="InterPro" id="IPR011059">
    <property type="entry name" value="Metal-dep_hydrolase_composite"/>
</dbReference>
<evidence type="ECO:0000313" key="2">
    <source>
        <dbReference type="EMBL" id="TQL76182.1"/>
    </source>
</evidence>
<name>A0A543AUC5_9ACTN</name>
<evidence type="ECO:0000313" key="3">
    <source>
        <dbReference type="Proteomes" id="UP000317043"/>
    </source>
</evidence>
<dbReference type="AlphaFoldDB" id="A0A543AUC5"/>
<dbReference type="Proteomes" id="UP000317043">
    <property type="component" value="Unassembled WGS sequence"/>
</dbReference>
<organism evidence="2 3">
    <name type="scientific">Stackebrandtia endophytica</name>
    <dbReference type="NCBI Taxonomy" id="1496996"/>
    <lineage>
        <taxon>Bacteria</taxon>
        <taxon>Bacillati</taxon>
        <taxon>Actinomycetota</taxon>
        <taxon>Actinomycetes</taxon>
        <taxon>Glycomycetales</taxon>
        <taxon>Glycomycetaceae</taxon>
        <taxon>Stackebrandtia</taxon>
    </lineage>
</organism>
<keyword evidence="3" id="KW-1185">Reference proteome</keyword>
<sequence>MSTMRSSNDHSVGNLLIRNARIWTRPGAPISQPRDVWVRNGRIEAIESSLDPSEGVPELDVNGRVVTAGFWNCHVHLTEPVWRGTSIEARRRQQDALDDMLSSRGFSSVVDLASPPHTTSSLIHQIETGRLRGPGVVTAGVGILPQRGTPFYIKADVPWFLRWKLPKPATASGARRAVAAQVRGGAGVVKLFTGSYVTPDRVKPMRHDVARAAVTEAHRHGLRVFAHTSDKAGTEVAIEAGVDALAHVPDSAEGTVPLLEDAARRGIRVVPTLHMFAATVRTDDDYLQPLYESLRSFVGAGGRVLFGTDVGYMRDRDTRGEFQAMEHSGLSVDDILRSLTVEPAEFFGDETAGTVEVTNRADLTVLDCSTNSPAGSDLADVHATIRSGEVIWQRT</sequence>
<dbReference type="Gene3D" id="2.30.40.10">
    <property type="entry name" value="Urease, subunit C, domain 1"/>
    <property type="match status" value="1"/>
</dbReference>
<proteinExistence type="predicted"/>
<gene>
    <name evidence="2" type="ORF">FB566_1703</name>
</gene>
<dbReference type="PANTHER" id="PTHR43135">
    <property type="entry name" value="ALPHA-D-RIBOSE 1-METHYLPHOSPHONATE 5-TRIPHOSPHATE DIPHOSPHATASE"/>
    <property type="match status" value="1"/>
</dbReference>
<dbReference type="InParanoid" id="A0A543AUC5"/>
<dbReference type="SUPFAM" id="SSF51556">
    <property type="entry name" value="Metallo-dependent hydrolases"/>
    <property type="match status" value="1"/>
</dbReference>
<dbReference type="PANTHER" id="PTHR43135:SF3">
    <property type="entry name" value="ALPHA-D-RIBOSE 1-METHYLPHOSPHONATE 5-TRIPHOSPHATE DIPHOSPHATASE"/>
    <property type="match status" value="1"/>
</dbReference>
<evidence type="ECO:0000259" key="1">
    <source>
        <dbReference type="Pfam" id="PF01979"/>
    </source>
</evidence>
<dbReference type="Pfam" id="PF01979">
    <property type="entry name" value="Amidohydro_1"/>
    <property type="match status" value="1"/>
</dbReference>
<keyword evidence="2" id="KW-0378">Hydrolase</keyword>
<dbReference type="InterPro" id="IPR032466">
    <property type="entry name" value="Metal_Hydrolase"/>
</dbReference>
<dbReference type="Gene3D" id="3.20.20.140">
    <property type="entry name" value="Metal-dependent hydrolases"/>
    <property type="match status" value="1"/>
</dbReference>